<keyword evidence="11" id="KW-1185">Reference proteome</keyword>
<protein>
    <submittedName>
        <fullName evidence="10">Ectoine/hydroxyectoine ABC transporter permease subunit EhuC</fullName>
    </submittedName>
</protein>
<keyword evidence="5" id="KW-0029">Amino-acid transport</keyword>
<dbReference type="SUPFAM" id="SSF161098">
    <property type="entry name" value="MetI-like"/>
    <property type="match status" value="1"/>
</dbReference>
<evidence type="ECO:0000256" key="3">
    <source>
        <dbReference type="ARBA" id="ARBA00022475"/>
    </source>
</evidence>
<dbReference type="GO" id="GO:0043190">
    <property type="term" value="C:ATP-binding cassette (ABC) transporter complex"/>
    <property type="evidence" value="ECO:0007669"/>
    <property type="project" value="InterPro"/>
</dbReference>
<dbReference type="Gene3D" id="1.10.3720.10">
    <property type="entry name" value="MetI-like"/>
    <property type="match status" value="1"/>
</dbReference>
<feature type="transmembrane region" description="Helical" evidence="8">
    <location>
        <begin position="183"/>
        <end position="203"/>
    </location>
</feature>
<keyword evidence="2 8" id="KW-0813">Transport</keyword>
<dbReference type="Proteomes" id="UP000275473">
    <property type="component" value="Unassembled WGS sequence"/>
</dbReference>
<comment type="caution">
    <text evidence="10">The sequence shown here is derived from an EMBL/GenBank/DDBJ whole genome shotgun (WGS) entry which is preliminary data.</text>
</comment>
<organism evidence="10 11">
    <name type="scientific">Planococcus salinus</name>
    <dbReference type="NCBI Taxonomy" id="1848460"/>
    <lineage>
        <taxon>Bacteria</taxon>
        <taxon>Bacillati</taxon>
        <taxon>Bacillota</taxon>
        <taxon>Bacilli</taxon>
        <taxon>Bacillales</taxon>
        <taxon>Caryophanaceae</taxon>
        <taxon>Planococcus</taxon>
    </lineage>
</organism>
<dbReference type="NCBIfam" id="TIGR01726">
    <property type="entry name" value="HEQRo_perm_3TM"/>
    <property type="match status" value="1"/>
</dbReference>
<keyword evidence="4 8" id="KW-0812">Transmembrane</keyword>
<evidence type="ECO:0000256" key="6">
    <source>
        <dbReference type="ARBA" id="ARBA00022989"/>
    </source>
</evidence>
<evidence type="ECO:0000313" key="11">
    <source>
        <dbReference type="Proteomes" id="UP000275473"/>
    </source>
</evidence>
<dbReference type="InterPro" id="IPR010065">
    <property type="entry name" value="AA_ABC_transptr_permease_3TM"/>
</dbReference>
<dbReference type="PANTHER" id="PTHR30614">
    <property type="entry name" value="MEMBRANE COMPONENT OF AMINO ACID ABC TRANSPORTER"/>
    <property type="match status" value="1"/>
</dbReference>
<evidence type="ECO:0000313" key="10">
    <source>
        <dbReference type="EMBL" id="RNF39434.1"/>
    </source>
</evidence>
<dbReference type="RefSeq" id="WP_123165525.1">
    <property type="nucleotide sequence ID" value="NZ_RIAX01000006.1"/>
</dbReference>
<dbReference type="InterPro" id="IPR014342">
    <property type="entry name" value="Ectoine_EhuC"/>
</dbReference>
<evidence type="ECO:0000256" key="1">
    <source>
        <dbReference type="ARBA" id="ARBA00004651"/>
    </source>
</evidence>
<dbReference type="CDD" id="cd06261">
    <property type="entry name" value="TM_PBP2"/>
    <property type="match status" value="1"/>
</dbReference>
<dbReference type="InterPro" id="IPR000515">
    <property type="entry name" value="MetI-like"/>
</dbReference>
<dbReference type="NCBIfam" id="TIGR03004">
    <property type="entry name" value="ectoine_ehuC"/>
    <property type="match status" value="1"/>
</dbReference>
<evidence type="ECO:0000256" key="8">
    <source>
        <dbReference type="RuleBase" id="RU363032"/>
    </source>
</evidence>
<feature type="domain" description="ABC transmembrane type-1" evidence="9">
    <location>
        <begin position="14"/>
        <end position="207"/>
    </location>
</feature>
<dbReference type="AlphaFoldDB" id="A0A3M8P8A1"/>
<proteinExistence type="inferred from homology"/>
<keyword evidence="7 8" id="KW-0472">Membrane</keyword>
<dbReference type="InterPro" id="IPR035906">
    <property type="entry name" value="MetI-like_sf"/>
</dbReference>
<accession>A0A3M8P8A1</accession>
<dbReference type="InterPro" id="IPR043429">
    <property type="entry name" value="ArtM/GltK/GlnP/TcyL/YhdX-like"/>
</dbReference>
<reference evidence="10 11" key="1">
    <citation type="journal article" date="2018" name="Int. J. Syst. Evol. Microbiol.">
        <title>Planococcus salinus sp. nov., a moderately halophilic bacterium isolated from a saline-alkali soil.</title>
        <authorList>
            <person name="Gan L."/>
        </authorList>
    </citation>
    <scope>NUCLEOTIDE SEQUENCE [LARGE SCALE GENOMIC DNA]</scope>
    <source>
        <strain evidence="10 11">LCB217</strain>
    </source>
</reference>
<dbReference type="GO" id="GO:0022857">
    <property type="term" value="F:transmembrane transporter activity"/>
    <property type="evidence" value="ECO:0007669"/>
    <property type="project" value="InterPro"/>
</dbReference>
<evidence type="ECO:0000256" key="7">
    <source>
        <dbReference type="ARBA" id="ARBA00023136"/>
    </source>
</evidence>
<feature type="transmembrane region" description="Helical" evidence="8">
    <location>
        <begin position="52"/>
        <end position="73"/>
    </location>
</feature>
<dbReference type="Pfam" id="PF00528">
    <property type="entry name" value="BPD_transp_1"/>
    <property type="match status" value="1"/>
</dbReference>
<evidence type="ECO:0000256" key="2">
    <source>
        <dbReference type="ARBA" id="ARBA00022448"/>
    </source>
</evidence>
<dbReference type="PROSITE" id="PS50928">
    <property type="entry name" value="ABC_TM1"/>
    <property type="match status" value="1"/>
</dbReference>
<keyword evidence="3" id="KW-1003">Cell membrane</keyword>
<gene>
    <name evidence="10" type="primary">ehuC</name>
    <name evidence="10" type="ORF">EEX84_10160</name>
</gene>
<evidence type="ECO:0000259" key="9">
    <source>
        <dbReference type="PROSITE" id="PS50928"/>
    </source>
</evidence>
<dbReference type="PANTHER" id="PTHR30614:SF0">
    <property type="entry name" value="L-CYSTINE TRANSPORT SYSTEM PERMEASE PROTEIN TCYL"/>
    <property type="match status" value="1"/>
</dbReference>
<evidence type="ECO:0000256" key="5">
    <source>
        <dbReference type="ARBA" id="ARBA00022970"/>
    </source>
</evidence>
<comment type="similarity">
    <text evidence="8">Belongs to the binding-protein-dependent transport system permease family.</text>
</comment>
<dbReference type="EMBL" id="RIAX01000006">
    <property type="protein sequence ID" value="RNF39434.1"/>
    <property type="molecule type" value="Genomic_DNA"/>
</dbReference>
<sequence length="218" mass="24031">MSLIEIVEVLMRGATVTVSLLLASGALAFILAFIAGLSRVSENKAVRVLTMIYVEFFRGTSLLVQLFWIFFVLPQLFDIRLDPFTAGVVTLGLNYAAYASEIVRGAILAVPDGQTEAAIALNMSKFQRMRYIILPQALRTMLPGFGNISIELLKGTSLVSLITLQDMMYLAQNLRAADYSQSLQVFGILLILYFVLALPLIVLSRYLERRASRGVASA</sequence>
<evidence type="ECO:0000256" key="4">
    <source>
        <dbReference type="ARBA" id="ARBA00022692"/>
    </source>
</evidence>
<comment type="subcellular location">
    <subcellularLocation>
        <location evidence="1 8">Cell membrane</location>
        <topology evidence="1 8">Multi-pass membrane protein</topology>
    </subcellularLocation>
</comment>
<name>A0A3M8P8A1_9BACL</name>
<feature type="transmembrane region" description="Helical" evidence="8">
    <location>
        <begin position="20"/>
        <end position="40"/>
    </location>
</feature>
<dbReference type="OrthoDB" id="9805999at2"/>
<dbReference type="GO" id="GO:0006865">
    <property type="term" value="P:amino acid transport"/>
    <property type="evidence" value="ECO:0007669"/>
    <property type="project" value="UniProtKB-KW"/>
</dbReference>
<keyword evidence="6 8" id="KW-1133">Transmembrane helix</keyword>